<dbReference type="AlphaFoldDB" id="F6CWC4"/>
<dbReference type="Pfam" id="PF04012">
    <property type="entry name" value="PspA_IM30"/>
    <property type="match status" value="1"/>
</dbReference>
<comment type="similarity">
    <text evidence="1">Belongs to the PspA/Vipp/IM30 family.</text>
</comment>
<proteinExistence type="inferred from homology"/>
<evidence type="ECO:0000313" key="4">
    <source>
        <dbReference type="Proteomes" id="UP000009230"/>
    </source>
</evidence>
<dbReference type="PANTHER" id="PTHR31088:SF9">
    <property type="entry name" value="PHAGE SHOCK PROTEIN A"/>
    <property type="match status" value="1"/>
</dbReference>
<keyword evidence="2" id="KW-0175">Coiled coil</keyword>
<organism evidence="3 4">
    <name type="scientific">Marinomonas posidonica (strain CECT 7376 / NCIMB 14433 / IVIA-Po-181)</name>
    <dbReference type="NCBI Taxonomy" id="491952"/>
    <lineage>
        <taxon>Bacteria</taxon>
        <taxon>Pseudomonadati</taxon>
        <taxon>Pseudomonadota</taxon>
        <taxon>Gammaproteobacteria</taxon>
        <taxon>Oceanospirillales</taxon>
        <taxon>Oceanospirillaceae</taxon>
        <taxon>Marinomonas</taxon>
    </lineage>
</organism>
<feature type="coiled-coil region" evidence="2">
    <location>
        <begin position="117"/>
        <end position="144"/>
    </location>
</feature>
<dbReference type="HOGENOM" id="CLU_102201_0_1_6"/>
<dbReference type="EMBL" id="CP002771">
    <property type="protein sequence ID" value="AEF53179.1"/>
    <property type="molecule type" value="Genomic_DNA"/>
</dbReference>
<evidence type="ECO:0000256" key="1">
    <source>
        <dbReference type="ARBA" id="ARBA00043985"/>
    </source>
</evidence>
<reference evidence="3 4" key="1">
    <citation type="journal article" date="2012" name="Stand. Genomic Sci.">
        <title>Complete genome sequence of Marinomonas posidonica type strain (IVIA-Po-181(T)).</title>
        <authorList>
            <person name="Lucas-Elio P."/>
            <person name="Goodwin L."/>
            <person name="Woyke T."/>
            <person name="Pitluck S."/>
            <person name="Nolan M."/>
            <person name="Kyrpides N.C."/>
            <person name="Detter J.C."/>
            <person name="Copeland A."/>
            <person name="Lu M."/>
            <person name="Bruce D."/>
            <person name="Detter C."/>
            <person name="Tapia R."/>
            <person name="Han S."/>
            <person name="Land M.L."/>
            <person name="Ivanova N."/>
            <person name="Mikhailova N."/>
            <person name="Johnston A.W."/>
            <person name="Sanchez-Amat A."/>
        </authorList>
    </citation>
    <scope>NUCLEOTIDE SEQUENCE [LARGE SCALE GENOMIC DNA]</scope>
    <source>
        <strain evidence="4">CECT 7376 / NCIMB 14433 / IVIA-Po-181</strain>
    </source>
</reference>
<name>F6CWC4_MARPP</name>
<dbReference type="OrthoDB" id="8844617at2"/>
<evidence type="ECO:0000313" key="3">
    <source>
        <dbReference type="EMBL" id="AEF53179.1"/>
    </source>
</evidence>
<dbReference type="PANTHER" id="PTHR31088">
    <property type="entry name" value="MEMBRANE-ASSOCIATED PROTEIN VIPP1, CHLOROPLASTIC"/>
    <property type="match status" value="1"/>
</dbReference>
<dbReference type="Proteomes" id="UP000009230">
    <property type="component" value="Chromosome"/>
</dbReference>
<evidence type="ECO:0000256" key="2">
    <source>
        <dbReference type="SAM" id="Coils"/>
    </source>
</evidence>
<dbReference type="KEGG" id="mpc:Mar181_0110"/>
<accession>F6CWC4</accession>
<dbReference type="InterPro" id="IPR007157">
    <property type="entry name" value="PspA_VIPP1"/>
</dbReference>
<feature type="coiled-coil region" evidence="2">
    <location>
        <begin position="28"/>
        <end position="83"/>
    </location>
</feature>
<sequence>MTIFRKLFTALKGGANEIGEAVVDANAIRILEQELRDSRESVTKAKESEISLLARQKQAVAKSAALTEQIEDYERNVVMALKKENENLALEIADRIAILQSERDQQKSQAQSFGKSALKIRTQIQTAEAQINDLTTQLEQVKATDSVQKAQETIHANILAGKSSVSSAKESLERIKNKQEYFEARIEAAQEMETQFDLDKKLEEAGISSPQTSAVSILEEIKSRSNYK</sequence>
<dbReference type="STRING" id="491952.Mar181_0110"/>
<protein>
    <submittedName>
        <fullName evidence="3">Phage shock protein A, PspA</fullName>
    </submittedName>
</protein>
<dbReference type="eggNOG" id="COG1842">
    <property type="taxonomic scope" value="Bacteria"/>
</dbReference>
<dbReference type="RefSeq" id="WP_013794656.1">
    <property type="nucleotide sequence ID" value="NC_015559.1"/>
</dbReference>
<gene>
    <name evidence="3" type="ordered locus">Mar181_0110</name>
</gene>
<keyword evidence="4" id="KW-1185">Reference proteome</keyword>